<sequence>MLRRWKLQPYSSTPNPFGPLQATAAATFPISWCGEVMRSDRSRLKIGGGSYPSCGR</sequence>
<keyword evidence="2" id="KW-1185">Reference proteome</keyword>
<evidence type="ECO:0000313" key="1">
    <source>
        <dbReference type="EMBL" id="PUZ60824.1"/>
    </source>
</evidence>
<proteinExistence type="predicted"/>
<reference evidence="1 2" key="1">
    <citation type="submission" date="2018-04" db="EMBL/GenBank/DDBJ databases">
        <title>WGS assembly of Panicum hallii var. hallii HAL2.</title>
        <authorList>
            <person name="Lovell J."/>
            <person name="Jenkins J."/>
            <person name="Lowry D."/>
            <person name="Mamidi S."/>
            <person name="Sreedasyam A."/>
            <person name="Weng X."/>
            <person name="Barry K."/>
            <person name="Bonette J."/>
            <person name="Campitelli B."/>
            <person name="Daum C."/>
            <person name="Gordon S."/>
            <person name="Gould B."/>
            <person name="Lipzen A."/>
            <person name="MacQueen A."/>
            <person name="Palacio-Mejia J."/>
            <person name="Plott C."/>
            <person name="Shakirov E."/>
            <person name="Shu S."/>
            <person name="Yoshinaga Y."/>
            <person name="Zane M."/>
            <person name="Rokhsar D."/>
            <person name="Grimwood J."/>
            <person name="Schmutz J."/>
            <person name="Juenger T."/>
        </authorList>
    </citation>
    <scope>NUCLEOTIDE SEQUENCE [LARGE SCALE GENOMIC DNA]</scope>
    <source>
        <strain evidence="2">cv. HAL2</strain>
    </source>
</reference>
<dbReference type="AlphaFoldDB" id="A0A2T7DZ24"/>
<organism evidence="1 2">
    <name type="scientific">Panicum hallii var. hallii</name>
    <dbReference type="NCBI Taxonomy" id="1504633"/>
    <lineage>
        <taxon>Eukaryota</taxon>
        <taxon>Viridiplantae</taxon>
        <taxon>Streptophyta</taxon>
        <taxon>Embryophyta</taxon>
        <taxon>Tracheophyta</taxon>
        <taxon>Spermatophyta</taxon>
        <taxon>Magnoliopsida</taxon>
        <taxon>Liliopsida</taxon>
        <taxon>Poales</taxon>
        <taxon>Poaceae</taxon>
        <taxon>PACMAD clade</taxon>
        <taxon>Panicoideae</taxon>
        <taxon>Panicodae</taxon>
        <taxon>Paniceae</taxon>
        <taxon>Panicinae</taxon>
        <taxon>Panicum</taxon>
        <taxon>Panicum sect. Panicum</taxon>
    </lineage>
</organism>
<name>A0A2T7DZ24_9POAL</name>
<dbReference type="Gramene" id="PUZ60824">
    <property type="protein sequence ID" value="PUZ60824"/>
    <property type="gene ID" value="GQ55_4G195700"/>
</dbReference>
<evidence type="ECO:0000313" key="2">
    <source>
        <dbReference type="Proteomes" id="UP000244336"/>
    </source>
</evidence>
<dbReference type="EMBL" id="CM009752">
    <property type="protein sequence ID" value="PUZ60824.1"/>
    <property type="molecule type" value="Genomic_DNA"/>
</dbReference>
<protein>
    <submittedName>
        <fullName evidence="1">Uncharacterized protein</fullName>
    </submittedName>
</protein>
<gene>
    <name evidence="1" type="ORF">GQ55_4G195700</name>
</gene>
<dbReference type="Proteomes" id="UP000244336">
    <property type="component" value="Chromosome 4"/>
</dbReference>
<accession>A0A2T7DZ24</accession>